<protein>
    <submittedName>
        <fullName evidence="2">Amino acid permease F13H103like</fullName>
    </submittedName>
</protein>
<feature type="region of interest" description="Disordered" evidence="1">
    <location>
        <begin position="1"/>
        <end position="39"/>
    </location>
</feature>
<gene>
    <name evidence="2" type="ORF">FKW44_019632</name>
</gene>
<dbReference type="AlphaFoldDB" id="A0A7T8GW40"/>
<dbReference type="EMBL" id="CP045903">
    <property type="protein sequence ID" value="QQP38914.1"/>
    <property type="molecule type" value="Genomic_DNA"/>
</dbReference>
<feature type="non-terminal residue" evidence="2">
    <location>
        <position position="99"/>
    </location>
</feature>
<keyword evidence="3" id="KW-1185">Reference proteome</keyword>
<dbReference type="Proteomes" id="UP000595437">
    <property type="component" value="Chromosome 14"/>
</dbReference>
<accession>A0A7T8GW40</accession>
<name>A0A7T8GW40_CALRO</name>
<sequence>PRNTALEESNRHRNNLISRLAGPGSLPTREEDSDDGNDVAYSSAPSRFLVRRERDLTILTLHILKAYPDHLVPPQYFLLNVPVVSSQVESDGKQSSLVT</sequence>
<organism evidence="2 3">
    <name type="scientific">Caligus rogercresseyi</name>
    <name type="common">Sea louse</name>
    <dbReference type="NCBI Taxonomy" id="217165"/>
    <lineage>
        <taxon>Eukaryota</taxon>
        <taxon>Metazoa</taxon>
        <taxon>Ecdysozoa</taxon>
        <taxon>Arthropoda</taxon>
        <taxon>Crustacea</taxon>
        <taxon>Multicrustacea</taxon>
        <taxon>Hexanauplia</taxon>
        <taxon>Copepoda</taxon>
        <taxon>Siphonostomatoida</taxon>
        <taxon>Caligidae</taxon>
        <taxon>Caligus</taxon>
    </lineage>
</organism>
<proteinExistence type="predicted"/>
<feature type="non-terminal residue" evidence="2">
    <location>
        <position position="1"/>
    </location>
</feature>
<evidence type="ECO:0000256" key="1">
    <source>
        <dbReference type="SAM" id="MobiDB-lite"/>
    </source>
</evidence>
<evidence type="ECO:0000313" key="3">
    <source>
        <dbReference type="Proteomes" id="UP000595437"/>
    </source>
</evidence>
<reference evidence="3" key="1">
    <citation type="submission" date="2021-01" db="EMBL/GenBank/DDBJ databases">
        <title>Caligus Genome Assembly.</title>
        <authorList>
            <person name="Gallardo-Escarate C."/>
        </authorList>
    </citation>
    <scope>NUCLEOTIDE SEQUENCE [LARGE SCALE GENOMIC DNA]</scope>
</reference>
<evidence type="ECO:0000313" key="2">
    <source>
        <dbReference type="EMBL" id="QQP38914.1"/>
    </source>
</evidence>